<gene>
    <name evidence="2" type="ORF">PNOK_0131000</name>
</gene>
<sequence>MNSSDPSALHPSLRRPLTLAPSQKGKRINEEGRRMLAKFLGPYLKKRQTLSCHERQELINKLLNDLKAVGNEWVTRNTFNYYVNREVKKMHWSRTNINLSVPDSLLNSGLYVHEESVISDAREEEELLWGNIDQKIRLSLRRMMLKSQLKRFHPSSLAQIFDVPDTIMSEYINWLKLENVDHPSISIELREQLDKLLRARPGASDDHQRIWASRLGIPEKDVLAYVQMQREAQRKNINHGLPSPVSPLEASLSPVDEIVGPRRQSISSARSSAYQIENNAGSSFASASETPNFAFQQEHSSFKQYTEKNLLVQPKKKINGPAKDVDSSSSDQLIKFKFETCSPSDELNVDPPRQYEPEDEEMRKAKGESNMNNEEVSPNNMLCTPSAPKTLSELVSWMEKNGEPIDFILELSKKLSVEKVN</sequence>
<protein>
    <submittedName>
        <fullName evidence="2">Uncharacterized protein</fullName>
    </submittedName>
</protein>
<dbReference type="Proteomes" id="UP000217199">
    <property type="component" value="Unassembled WGS sequence"/>
</dbReference>
<evidence type="ECO:0000313" key="3">
    <source>
        <dbReference type="Proteomes" id="UP000217199"/>
    </source>
</evidence>
<feature type="region of interest" description="Disordered" evidence="1">
    <location>
        <begin position="345"/>
        <end position="387"/>
    </location>
</feature>
<feature type="compositionally biased region" description="Basic and acidic residues" evidence="1">
    <location>
        <begin position="353"/>
        <end position="367"/>
    </location>
</feature>
<evidence type="ECO:0000313" key="2">
    <source>
        <dbReference type="EMBL" id="PAV24242.1"/>
    </source>
</evidence>
<name>A0A286UXG7_9AGAM</name>
<proteinExistence type="predicted"/>
<feature type="compositionally biased region" description="Polar residues" evidence="1">
    <location>
        <begin position="369"/>
        <end position="387"/>
    </location>
</feature>
<evidence type="ECO:0000256" key="1">
    <source>
        <dbReference type="SAM" id="MobiDB-lite"/>
    </source>
</evidence>
<feature type="region of interest" description="Disordered" evidence="1">
    <location>
        <begin position="1"/>
        <end position="26"/>
    </location>
</feature>
<keyword evidence="3" id="KW-1185">Reference proteome</keyword>
<dbReference type="AlphaFoldDB" id="A0A286UXG7"/>
<accession>A0A286UXG7</accession>
<organism evidence="2 3">
    <name type="scientific">Pyrrhoderma noxium</name>
    <dbReference type="NCBI Taxonomy" id="2282107"/>
    <lineage>
        <taxon>Eukaryota</taxon>
        <taxon>Fungi</taxon>
        <taxon>Dikarya</taxon>
        <taxon>Basidiomycota</taxon>
        <taxon>Agaricomycotina</taxon>
        <taxon>Agaricomycetes</taxon>
        <taxon>Hymenochaetales</taxon>
        <taxon>Hymenochaetaceae</taxon>
        <taxon>Pyrrhoderma</taxon>
    </lineage>
</organism>
<comment type="caution">
    <text evidence="2">The sequence shown here is derived from an EMBL/GenBank/DDBJ whole genome shotgun (WGS) entry which is preliminary data.</text>
</comment>
<dbReference type="InParanoid" id="A0A286UXG7"/>
<reference evidence="2 3" key="1">
    <citation type="journal article" date="2017" name="Mol. Ecol.">
        <title>Comparative and population genomic landscape of Phellinus noxius: A hypervariable fungus causing root rot in trees.</title>
        <authorList>
            <person name="Chung C.L."/>
            <person name="Lee T.J."/>
            <person name="Akiba M."/>
            <person name="Lee H.H."/>
            <person name="Kuo T.H."/>
            <person name="Liu D."/>
            <person name="Ke H.M."/>
            <person name="Yokoi T."/>
            <person name="Roa M.B."/>
            <person name="Lu M.J."/>
            <person name="Chang Y.Y."/>
            <person name="Ann P.J."/>
            <person name="Tsai J.N."/>
            <person name="Chen C.Y."/>
            <person name="Tzean S.S."/>
            <person name="Ota Y."/>
            <person name="Hattori T."/>
            <person name="Sahashi N."/>
            <person name="Liou R.F."/>
            <person name="Kikuchi T."/>
            <person name="Tsai I.J."/>
        </authorList>
    </citation>
    <scope>NUCLEOTIDE SEQUENCE [LARGE SCALE GENOMIC DNA]</scope>
    <source>
        <strain evidence="2 3">FFPRI411160</strain>
    </source>
</reference>
<dbReference type="OrthoDB" id="2646043at2759"/>
<dbReference type="EMBL" id="NBII01000001">
    <property type="protein sequence ID" value="PAV24242.1"/>
    <property type="molecule type" value="Genomic_DNA"/>
</dbReference>